<keyword evidence="1" id="KW-0472">Membrane</keyword>
<evidence type="ECO:0000313" key="3">
    <source>
        <dbReference type="Proteomes" id="UP000483820"/>
    </source>
</evidence>
<evidence type="ECO:0000256" key="1">
    <source>
        <dbReference type="SAM" id="Phobius"/>
    </source>
</evidence>
<dbReference type="GeneID" id="78773960"/>
<comment type="caution">
    <text evidence="2">The sequence shown here is derived from an EMBL/GenBank/DDBJ whole genome shotgun (WGS) entry which is preliminary data.</text>
</comment>
<name>A0A6A5HEM4_CAERE</name>
<sequence>MINKRINWLKTSLRGSVFNFSCTKGPSEAFQAISICLPSPLFSDLFSDPSSASSVVVVVAASAHLWAELSTNPERLLLHYSDGSVVVAAVASVAYPRQQTTVEDHYYGSRYQPIGSVVVAADCRRRAVLKGAELVGHILGFVHKKEVLQMTLVLVHFGHKIVEADHKIQVQGVPEALDSADSEDSIVLEVCRLQALSTVLLVVLVVAVAALNGIPEAVSVDSALTTSHPSSVVPKMI</sequence>
<dbReference type="EMBL" id="WUAV01000002">
    <property type="protein sequence ID" value="KAF1764732.1"/>
    <property type="molecule type" value="Genomic_DNA"/>
</dbReference>
<reference evidence="2 3" key="1">
    <citation type="submission" date="2019-12" db="EMBL/GenBank/DDBJ databases">
        <title>Chromosome-level assembly of the Caenorhabditis remanei genome.</title>
        <authorList>
            <person name="Teterina A.A."/>
            <person name="Willis J.H."/>
            <person name="Phillips P.C."/>
        </authorList>
    </citation>
    <scope>NUCLEOTIDE SEQUENCE [LARGE SCALE GENOMIC DNA]</scope>
    <source>
        <strain evidence="2 3">PX506</strain>
        <tissue evidence="2">Whole organism</tissue>
    </source>
</reference>
<gene>
    <name evidence="2" type="ORF">GCK72_004682</name>
</gene>
<dbReference type="Proteomes" id="UP000483820">
    <property type="component" value="Chromosome II"/>
</dbReference>
<dbReference type="AlphaFoldDB" id="A0A6A5HEM4"/>
<protein>
    <submittedName>
        <fullName evidence="2">Uncharacterized protein</fullName>
    </submittedName>
</protein>
<accession>A0A6A5HEM4</accession>
<keyword evidence="1" id="KW-1133">Transmembrane helix</keyword>
<proteinExistence type="predicted"/>
<organism evidence="2 3">
    <name type="scientific">Caenorhabditis remanei</name>
    <name type="common">Caenorhabditis vulgaris</name>
    <dbReference type="NCBI Taxonomy" id="31234"/>
    <lineage>
        <taxon>Eukaryota</taxon>
        <taxon>Metazoa</taxon>
        <taxon>Ecdysozoa</taxon>
        <taxon>Nematoda</taxon>
        <taxon>Chromadorea</taxon>
        <taxon>Rhabditida</taxon>
        <taxon>Rhabditina</taxon>
        <taxon>Rhabditomorpha</taxon>
        <taxon>Rhabditoidea</taxon>
        <taxon>Rhabditidae</taxon>
        <taxon>Peloderinae</taxon>
        <taxon>Caenorhabditis</taxon>
    </lineage>
</organism>
<dbReference type="RefSeq" id="XP_053589021.1">
    <property type="nucleotide sequence ID" value="XM_053724827.1"/>
</dbReference>
<evidence type="ECO:0000313" key="2">
    <source>
        <dbReference type="EMBL" id="KAF1764732.1"/>
    </source>
</evidence>
<dbReference type="KEGG" id="crq:GCK72_004682"/>
<keyword evidence="1" id="KW-0812">Transmembrane</keyword>
<dbReference type="CTD" id="78773960"/>
<feature type="transmembrane region" description="Helical" evidence="1">
    <location>
        <begin position="195"/>
        <end position="214"/>
    </location>
</feature>